<comment type="subcellular location">
    <subcellularLocation>
        <location evidence="1">Membrane</location>
        <topology evidence="1">Multi-pass membrane protein</topology>
    </subcellularLocation>
</comment>
<evidence type="ECO:0000259" key="6">
    <source>
        <dbReference type="PROSITE" id="PS50801"/>
    </source>
</evidence>
<protein>
    <submittedName>
        <fullName evidence="7">C4-dicarboxylic acid transporter DauA</fullName>
    </submittedName>
</protein>
<dbReference type="PROSITE" id="PS50801">
    <property type="entry name" value="STAS"/>
    <property type="match status" value="1"/>
</dbReference>
<evidence type="ECO:0000313" key="7">
    <source>
        <dbReference type="EMBL" id="VYU58775.1"/>
    </source>
</evidence>
<evidence type="ECO:0000256" key="3">
    <source>
        <dbReference type="ARBA" id="ARBA00022989"/>
    </source>
</evidence>
<evidence type="ECO:0000256" key="4">
    <source>
        <dbReference type="ARBA" id="ARBA00023136"/>
    </source>
</evidence>
<feature type="transmembrane region" description="Helical" evidence="5">
    <location>
        <begin position="102"/>
        <end position="120"/>
    </location>
</feature>
<reference evidence="7" key="1">
    <citation type="submission" date="2019-11" db="EMBL/GenBank/DDBJ databases">
        <authorList>
            <person name="Feng L."/>
        </authorList>
    </citation>
    <scope>NUCLEOTIDE SEQUENCE</scope>
    <source>
        <strain evidence="7">CParaputrificumLFYP93</strain>
    </source>
</reference>
<feature type="transmembrane region" description="Helical" evidence="5">
    <location>
        <begin position="325"/>
        <end position="342"/>
    </location>
</feature>
<feature type="transmembrane region" description="Helical" evidence="5">
    <location>
        <begin position="249"/>
        <end position="269"/>
    </location>
</feature>
<dbReference type="EMBL" id="CACRTV010000071">
    <property type="protein sequence ID" value="VYU58775.1"/>
    <property type="molecule type" value="Genomic_DNA"/>
</dbReference>
<dbReference type="Pfam" id="PF01740">
    <property type="entry name" value="STAS"/>
    <property type="match status" value="1"/>
</dbReference>
<keyword evidence="3 5" id="KW-1133">Transmembrane helix</keyword>
<feature type="transmembrane region" description="Helical" evidence="5">
    <location>
        <begin position="385"/>
        <end position="414"/>
    </location>
</feature>
<sequence>MGQEMFTNYKNDLINEFKNYNGGKFKKDLMAGITVTAVALPLALAFGVSCGASAGAGIITAIISGLVIGALSGGSFQISGPTGAMSAILILLGQQYGLEGIWVASLIAGLILIVAGILKLGKVVSYIPLPVITGFTSGIALTIAIGQLDNFFGVTTKTSDSAIIKVFNFVRGPINPNMYALLIGILVVSIMILWPKKWNAKVPSSLIGLIVALIVNMLFNLPVDVIGDIPQKLILDDRLTFAGINLESIKGLVVPAISIAALAMIESLLCGEVGKKMKGDSFDPNRELVAQGVGNMIIPFFGGVPATAAIARTSVAIKSGAQTRLVSIFHSIFLLISMFVLAPIMSKIPLSALAGVLMVTAWRMNEWENIKYMFTKRFKGSIIKFFITMMATIVFDLTQAILIGVIFASLLFMVKISNVDIFISDVDEEKLNRNISKDNSLGKTKVIYFTGPLFFATVDKLRSEIESLKDVKVLILSMRGVPLIDITGIQALEEIMEELVLNDCRLLLCGLQESVKDTVEKSGFKDKIGEDKIFWSAVEAINYVEDNRAVV</sequence>
<dbReference type="AlphaFoldDB" id="A0A6N3G3M0"/>
<gene>
    <name evidence="7" type="primary">dauA</name>
    <name evidence="7" type="ORF">CPLFYP93_02851</name>
</gene>
<evidence type="ECO:0000256" key="1">
    <source>
        <dbReference type="ARBA" id="ARBA00004141"/>
    </source>
</evidence>
<organism evidence="7">
    <name type="scientific">Clostridium paraputrificum</name>
    <dbReference type="NCBI Taxonomy" id="29363"/>
    <lineage>
        <taxon>Bacteria</taxon>
        <taxon>Bacillati</taxon>
        <taxon>Bacillota</taxon>
        <taxon>Clostridia</taxon>
        <taxon>Eubacteriales</taxon>
        <taxon>Clostridiaceae</taxon>
        <taxon>Clostridium</taxon>
    </lineage>
</organism>
<feature type="transmembrane region" description="Helical" evidence="5">
    <location>
        <begin position="29"/>
        <end position="48"/>
    </location>
</feature>
<feature type="domain" description="STAS" evidence="6">
    <location>
        <begin position="446"/>
        <end position="544"/>
    </location>
</feature>
<keyword evidence="2 5" id="KW-0812">Transmembrane</keyword>
<evidence type="ECO:0000256" key="2">
    <source>
        <dbReference type="ARBA" id="ARBA00022692"/>
    </source>
</evidence>
<dbReference type="InterPro" id="IPR011547">
    <property type="entry name" value="SLC26A/SulP_dom"/>
</dbReference>
<feature type="transmembrane region" description="Helical" evidence="5">
    <location>
        <begin position="54"/>
        <end position="71"/>
    </location>
</feature>
<dbReference type="InterPro" id="IPR036513">
    <property type="entry name" value="STAS_dom_sf"/>
</dbReference>
<dbReference type="GO" id="GO:0055085">
    <property type="term" value="P:transmembrane transport"/>
    <property type="evidence" value="ECO:0007669"/>
    <property type="project" value="InterPro"/>
</dbReference>
<accession>A0A6N3G3M0</accession>
<feature type="transmembrane region" description="Helical" evidence="5">
    <location>
        <begin position="206"/>
        <end position="229"/>
    </location>
</feature>
<dbReference type="Gene3D" id="3.30.750.24">
    <property type="entry name" value="STAS domain"/>
    <property type="match status" value="1"/>
</dbReference>
<feature type="transmembrane region" description="Helical" evidence="5">
    <location>
        <begin position="177"/>
        <end position="194"/>
    </location>
</feature>
<dbReference type="GO" id="GO:0016020">
    <property type="term" value="C:membrane"/>
    <property type="evidence" value="ECO:0007669"/>
    <property type="project" value="UniProtKB-SubCell"/>
</dbReference>
<name>A0A6N3G3M0_9CLOT</name>
<evidence type="ECO:0000256" key="5">
    <source>
        <dbReference type="SAM" id="Phobius"/>
    </source>
</evidence>
<dbReference type="SUPFAM" id="SSF52091">
    <property type="entry name" value="SpoIIaa-like"/>
    <property type="match status" value="1"/>
</dbReference>
<dbReference type="PANTHER" id="PTHR11814">
    <property type="entry name" value="SULFATE TRANSPORTER"/>
    <property type="match status" value="1"/>
</dbReference>
<dbReference type="CDD" id="cd07042">
    <property type="entry name" value="STAS_SulP_like_sulfate_transporter"/>
    <property type="match status" value="1"/>
</dbReference>
<dbReference type="Pfam" id="PF00916">
    <property type="entry name" value="Sulfate_transp"/>
    <property type="match status" value="1"/>
</dbReference>
<dbReference type="InterPro" id="IPR002645">
    <property type="entry name" value="STAS_dom"/>
</dbReference>
<proteinExistence type="predicted"/>
<feature type="transmembrane region" description="Helical" evidence="5">
    <location>
        <begin position="127"/>
        <end position="148"/>
    </location>
</feature>
<dbReference type="InterPro" id="IPR001902">
    <property type="entry name" value="SLC26A/SulP_fam"/>
</dbReference>
<keyword evidence="4 5" id="KW-0472">Membrane</keyword>